<feature type="transmembrane region" description="Helical" evidence="1">
    <location>
        <begin position="76"/>
        <end position="96"/>
    </location>
</feature>
<sequence length="214" mass="24623">MSETTPTLHERIQGFLDFDKRIFFVVLSLLFILVRYVTNDLILEAVPGNEKIEEEGGFMIFHVFNSLGYIWTPFSILWRVTMTAMLIWMGSFAFGYKAPFVAIWKFALVADIIFLLPELIKMLFFIVVTEDVGYQEIRDFFPLSAYSIIDPSSVAEKYHYPLKTANLFELLYIGAMVLGYHTVSKKSLDISTKVVLTSYGLGLALWLAFYILVY</sequence>
<name>A0ABS9BXH9_9BACT</name>
<dbReference type="EMBL" id="JAKEVZ010000007">
    <property type="protein sequence ID" value="MCF1751568.1"/>
    <property type="molecule type" value="Genomic_DNA"/>
</dbReference>
<keyword evidence="3" id="KW-1185">Reference proteome</keyword>
<feature type="transmembrane region" description="Helical" evidence="1">
    <location>
        <begin position="108"/>
        <end position="128"/>
    </location>
</feature>
<feature type="transmembrane region" description="Helical" evidence="1">
    <location>
        <begin position="165"/>
        <end position="183"/>
    </location>
</feature>
<dbReference type="Proteomes" id="UP001201449">
    <property type="component" value="Unassembled WGS sequence"/>
</dbReference>
<comment type="caution">
    <text evidence="2">The sequence shown here is derived from an EMBL/GenBank/DDBJ whole genome shotgun (WGS) entry which is preliminary data.</text>
</comment>
<reference evidence="2 3" key="1">
    <citation type="submission" date="2022-01" db="EMBL/GenBank/DDBJ databases">
        <title>Mariniradius saccharolyticus sp. nov., isolated from sediment of a river.</title>
        <authorList>
            <person name="Liu H."/>
        </authorList>
    </citation>
    <scope>NUCLEOTIDE SEQUENCE [LARGE SCALE GENOMIC DNA]</scope>
    <source>
        <strain evidence="2 3">RY-2</strain>
    </source>
</reference>
<dbReference type="RefSeq" id="WP_234861541.1">
    <property type="nucleotide sequence ID" value="NZ_JAKEVZ010000007.1"/>
</dbReference>
<protein>
    <submittedName>
        <fullName evidence="2">Sulfate ABC transporter permease</fullName>
    </submittedName>
</protein>
<evidence type="ECO:0000313" key="3">
    <source>
        <dbReference type="Proteomes" id="UP001201449"/>
    </source>
</evidence>
<evidence type="ECO:0000256" key="1">
    <source>
        <dbReference type="SAM" id="Phobius"/>
    </source>
</evidence>
<organism evidence="2 3">
    <name type="scientific">Mariniradius sediminis</name>
    <dbReference type="NCBI Taxonomy" id="2909237"/>
    <lineage>
        <taxon>Bacteria</taxon>
        <taxon>Pseudomonadati</taxon>
        <taxon>Bacteroidota</taxon>
        <taxon>Cytophagia</taxon>
        <taxon>Cytophagales</taxon>
        <taxon>Cyclobacteriaceae</taxon>
        <taxon>Mariniradius</taxon>
    </lineage>
</organism>
<accession>A0ABS9BXH9</accession>
<feature type="transmembrane region" description="Helical" evidence="1">
    <location>
        <begin position="195"/>
        <end position="213"/>
    </location>
</feature>
<evidence type="ECO:0000313" key="2">
    <source>
        <dbReference type="EMBL" id="MCF1751568.1"/>
    </source>
</evidence>
<feature type="transmembrane region" description="Helical" evidence="1">
    <location>
        <begin position="21"/>
        <end position="38"/>
    </location>
</feature>
<gene>
    <name evidence="2" type="ORF">L0U89_10845</name>
</gene>
<keyword evidence="1" id="KW-0472">Membrane</keyword>
<keyword evidence="1" id="KW-0812">Transmembrane</keyword>
<proteinExistence type="predicted"/>
<keyword evidence="1" id="KW-1133">Transmembrane helix</keyword>